<evidence type="ECO:0000313" key="1">
    <source>
        <dbReference type="EMBL" id="OFI48845.1"/>
    </source>
</evidence>
<evidence type="ECO:0000313" key="2">
    <source>
        <dbReference type="Proteomes" id="UP000178622"/>
    </source>
</evidence>
<dbReference type="AlphaFoldDB" id="A0A1E8GKR3"/>
<dbReference type="RefSeq" id="WP_070792778.1">
    <property type="nucleotide sequence ID" value="NZ_MKIR01000023.1"/>
</dbReference>
<organism evidence="1 2">
    <name type="scientific">Floricoccus tropicus</name>
    <dbReference type="NCBI Taxonomy" id="1859473"/>
    <lineage>
        <taxon>Bacteria</taxon>
        <taxon>Bacillati</taxon>
        <taxon>Bacillota</taxon>
        <taxon>Bacilli</taxon>
        <taxon>Lactobacillales</taxon>
        <taxon>Streptococcaceae</taxon>
        <taxon>Floricoccus</taxon>
    </lineage>
</organism>
<dbReference type="EMBL" id="MKIR01000023">
    <property type="protein sequence ID" value="OFI48845.1"/>
    <property type="molecule type" value="Genomic_DNA"/>
</dbReference>
<accession>A0A1E8GKR3</accession>
<proteinExistence type="predicted"/>
<keyword evidence="2" id="KW-1185">Reference proteome</keyword>
<gene>
    <name evidence="1" type="ORF">BG261_05500</name>
</gene>
<name>A0A1E8GKR3_9LACT</name>
<comment type="caution">
    <text evidence="1">The sequence shown here is derived from an EMBL/GenBank/DDBJ whole genome shotgun (WGS) entry which is preliminary data.</text>
</comment>
<reference evidence="2" key="1">
    <citation type="submission" date="2016-09" db="EMBL/GenBank/DDBJ databases">
        <title>Draft genome sequence of a novel species of the family Streptococcaceae isolated from flowers.</title>
        <authorList>
            <person name="Chuah L.-O."/>
            <person name="Yap K.-P."/>
            <person name="Thong K.L."/>
            <person name="Liong M.T."/>
            <person name="Ahmad R."/>
            <person name="Rusul G."/>
        </authorList>
    </citation>
    <scope>NUCLEOTIDE SEQUENCE [LARGE SCALE GENOMIC DNA]</scope>
    <source>
        <strain evidence="2">DF1</strain>
    </source>
</reference>
<sequence length="64" mass="7415">MNEVAEIINDLGNEYNYYKDKRNQGKLTKNAIAAMIENLKCYRSKAIELSMLSDDFVNLLENIK</sequence>
<protein>
    <submittedName>
        <fullName evidence="1">Uncharacterized protein</fullName>
    </submittedName>
</protein>
<dbReference type="STRING" id="1859473.BG261_05500"/>
<dbReference type="Proteomes" id="UP000178622">
    <property type="component" value="Unassembled WGS sequence"/>
</dbReference>